<dbReference type="OMA" id="MDFCDVA"/>
<evidence type="ECO:0000256" key="1">
    <source>
        <dbReference type="SAM" id="MobiDB-lite"/>
    </source>
</evidence>
<feature type="region of interest" description="Disordered" evidence="1">
    <location>
        <begin position="51"/>
        <end position="74"/>
    </location>
</feature>
<keyword evidence="4" id="KW-1185">Reference proteome</keyword>
<dbReference type="InterPro" id="IPR001810">
    <property type="entry name" value="F-box_dom"/>
</dbReference>
<sequence>MAQKGCNSEVLKVVFPLLDGQDLAMCMCVCRQWREVAKEDYIWKLACSKRWPSTTRSSPSVSPSPSSSPACSSPIGSLRGYHKLFSSLSRHRTRPSPSPKLSFEALEFYVDIWIDSVPVYSDVIPGTVALSGILQPPSNICNSMKEHLQSPSSKMAILVNPPFRVSFDGTIRVSLLVRRCDRDQVACVIDRTGFDYVDGPGYKAHTYDYLQFSAQHPFVSQIRAWLALLLVDAPDGELEAFGIELDFGDVADSDSQILLLLDMLDWK</sequence>
<dbReference type="Pfam" id="PF12937">
    <property type="entry name" value="F-box-like"/>
    <property type="match status" value="1"/>
</dbReference>
<name>A0A8T2R310_CERRI</name>
<dbReference type="InterPro" id="IPR036047">
    <property type="entry name" value="F-box-like_dom_sf"/>
</dbReference>
<comment type="caution">
    <text evidence="3">The sequence shown here is derived from an EMBL/GenBank/DDBJ whole genome shotgun (WGS) entry which is preliminary data.</text>
</comment>
<organism evidence="3 4">
    <name type="scientific">Ceratopteris richardii</name>
    <name type="common">Triangle waterfern</name>
    <dbReference type="NCBI Taxonomy" id="49495"/>
    <lineage>
        <taxon>Eukaryota</taxon>
        <taxon>Viridiplantae</taxon>
        <taxon>Streptophyta</taxon>
        <taxon>Embryophyta</taxon>
        <taxon>Tracheophyta</taxon>
        <taxon>Polypodiopsida</taxon>
        <taxon>Polypodiidae</taxon>
        <taxon>Polypodiales</taxon>
        <taxon>Pteridineae</taxon>
        <taxon>Pteridaceae</taxon>
        <taxon>Parkerioideae</taxon>
        <taxon>Ceratopteris</taxon>
    </lineage>
</organism>
<gene>
    <name evidence="3" type="ORF">KP509_30G025000</name>
</gene>
<dbReference type="PANTHER" id="PTHR47722">
    <property type="entry name" value="EXPRESSED PROTEIN"/>
    <property type="match status" value="1"/>
</dbReference>
<dbReference type="Proteomes" id="UP000825935">
    <property type="component" value="Chromosome 30"/>
</dbReference>
<proteinExistence type="predicted"/>
<feature type="domain" description="F-box" evidence="2">
    <location>
        <begin position="9"/>
        <end position="45"/>
    </location>
</feature>
<evidence type="ECO:0000259" key="2">
    <source>
        <dbReference type="Pfam" id="PF12937"/>
    </source>
</evidence>
<dbReference type="AlphaFoldDB" id="A0A8T2R310"/>
<evidence type="ECO:0000313" key="3">
    <source>
        <dbReference type="EMBL" id="KAH7289943.1"/>
    </source>
</evidence>
<protein>
    <recommendedName>
        <fullName evidence="2">F-box domain-containing protein</fullName>
    </recommendedName>
</protein>
<reference evidence="3" key="1">
    <citation type="submission" date="2021-08" db="EMBL/GenBank/DDBJ databases">
        <title>WGS assembly of Ceratopteris richardii.</title>
        <authorList>
            <person name="Marchant D.B."/>
            <person name="Chen G."/>
            <person name="Jenkins J."/>
            <person name="Shu S."/>
            <person name="Leebens-Mack J."/>
            <person name="Grimwood J."/>
            <person name="Schmutz J."/>
            <person name="Soltis P."/>
            <person name="Soltis D."/>
            <person name="Chen Z.-H."/>
        </authorList>
    </citation>
    <scope>NUCLEOTIDE SEQUENCE</scope>
    <source>
        <strain evidence="3">Whitten #5841</strain>
        <tissue evidence="3">Leaf</tissue>
    </source>
</reference>
<dbReference type="PANTHER" id="PTHR47722:SF1">
    <property type="entry name" value="F-BOX DOMAIN CONTAINING PROTEIN, EXPRESSED"/>
    <property type="match status" value="1"/>
</dbReference>
<dbReference type="EMBL" id="CM035435">
    <property type="protein sequence ID" value="KAH7289943.1"/>
    <property type="molecule type" value="Genomic_DNA"/>
</dbReference>
<dbReference type="Gene3D" id="1.20.1280.50">
    <property type="match status" value="1"/>
</dbReference>
<dbReference type="SUPFAM" id="SSF81383">
    <property type="entry name" value="F-box domain"/>
    <property type="match status" value="1"/>
</dbReference>
<dbReference type="InterPro" id="IPR044207">
    <property type="entry name" value="At5g39250-like"/>
</dbReference>
<dbReference type="OrthoDB" id="192402at2759"/>
<feature type="compositionally biased region" description="Low complexity" evidence="1">
    <location>
        <begin position="52"/>
        <end position="74"/>
    </location>
</feature>
<accession>A0A8T2R310</accession>
<evidence type="ECO:0000313" key="4">
    <source>
        <dbReference type="Proteomes" id="UP000825935"/>
    </source>
</evidence>